<name>A0A1I8F593_9PLAT</name>
<dbReference type="Proteomes" id="UP000095280">
    <property type="component" value="Unplaced"/>
</dbReference>
<dbReference type="AlphaFoldDB" id="A0A1I8F593"/>
<evidence type="ECO:0000313" key="1">
    <source>
        <dbReference type="Proteomes" id="UP000095280"/>
    </source>
</evidence>
<organism evidence="1 2">
    <name type="scientific">Macrostomum lignano</name>
    <dbReference type="NCBI Taxonomy" id="282301"/>
    <lineage>
        <taxon>Eukaryota</taxon>
        <taxon>Metazoa</taxon>
        <taxon>Spiralia</taxon>
        <taxon>Lophotrochozoa</taxon>
        <taxon>Platyhelminthes</taxon>
        <taxon>Rhabditophora</taxon>
        <taxon>Macrostomorpha</taxon>
        <taxon>Macrostomida</taxon>
        <taxon>Macrostomidae</taxon>
        <taxon>Macrostomum</taxon>
    </lineage>
</organism>
<sequence>RPSRAVQPCVLRRRDVVFIGYVFARPVEAWCARTLRLLFINRPTPAWSRLSRWMCRWLYTTSAGRAASGVEFDQGVSYLVGLLTGGDNVQPVQGGLELKQGPTSSRLRLAFVLRSWTICRTGFHLRCASDVSLLTSLHNGQLVLSICDRNVGAYWISVEHSGEINRRQIWTLRHSGSAFAPPAPGDRAHSTMRQPFASLEEQPEATNGCSRKLSALQNVRASSKVLTTQGERCVSLSESLAIFDSLLAPSACGSQRTLSLQFTGNVSVWKLDNA</sequence>
<protein>
    <submittedName>
        <fullName evidence="2">Ricin B-type lectin domain-containing protein</fullName>
    </submittedName>
</protein>
<reference evidence="2" key="1">
    <citation type="submission" date="2016-11" db="UniProtKB">
        <authorList>
            <consortium name="WormBaseParasite"/>
        </authorList>
    </citation>
    <scope>IDENTIFICATION</scope>
</reference>
<accession>A0A1I8F593</accession>
<dbReference type="WBParaSite" id="maker-unitig_21069-snap-gene-0.3-mRNA-1">
    <property type="protein sequence ID" value="maker-unitig_21069-snap-gene-0.3-mRNA-1"/>
    <property type="gene ID" value="maker-unitig_21069-snap-gene-0.3"/>
</dbReference>
<keyword evidence="1" id="KW-1185">Reference proteome</keyword>
<evidence type="ECO:0000313" key="2">
    <source>
        <dbReference type="WBParaSite" id="maker-unitig_21069-snap-gene-0.3-mRNA-1"/>
    </source>
</evidence>
<proteinExistence type="predicted"/>